<keyword evidence="4 10" id="KW-0547">Nucleotide-binding</keyword>
<dbReference type="HAMAP" id="MF_02019">
    <property type="entry name" value="MurF"/>
    <property type="match status" value="1"/>
</dbReference>
<dbReference type="Pfam" id="PF08245">
    <property type="entry name" value="Mur_ligase_M"/>
    <property type="match status" value="1"/>
</dbReference>
<dbReference type="InterPro" id="IPR005863">
    <property type="entry name" value="UDP-N-AcMur_synth"/>
</dbReference>
<keyword evidence="9 10" id="KW-0961">Cell wall biogenesis/degradation</keyword>
<dbReference type="GO" id="GO:0009252">
    <property type="term" value="P:peptidoglycan biosynthetic process"/>
    <property type="evidence" value="ECO:0007669"/>
    <property type="project" value="UniProtKB-UniRule"/>
</dbReference>
<evidence type="ECO:0000256" key="5">
    <source>
        <dbReference type="ARBA" id="ARBA00022840"/>
    </source>
</evidence>
<reference evidence="15" key="1">
    <citation type="submission" date="2021-04" db="EMBL/GenBank/DDBJ databases">
        <title>Genome sequence of Woronichinia naegeliana from Washington state freshwater lake bloom.</title>
        <authorList>
            <person name="Dreher T.W."/>
        </authorList>
    </citation>
    <scope>NUCLEOTIDE SEQUENCE</scope>
    <source>
        <strain evidence="15">WA131</strain>
    </source>
</reference>
<evidence type="ECO:0000256" key="11">
    <source>
        <dbReference type="RuleBase" id="RU004136"/>
    </source>
</evidence>
<keyword evidence="7 10" id="KW-0573">Peptidoglycan synthesis</keyword>
<dbReference type="InterPro" id="IPR036565">
    <property type="entry name" value="Mur-like_cat_sf"/>
</dbReference>
<evidence type="ECO:0000259" key="14">
    <source>
        <dbReference type="Pfam" id="PF08245"/>
    </source>
</evidence>
<feature type="domain" description="Mur ligase central" evidence="14">
    <location>
        <begin position="86"/>
        <end position="264"/>
    </location>
</feature>
<dbReference type="Gene3D" id="3.40.1190.10">
    <property type="entry name" value="Mur-like, catalytic domain"/>
    <property type="match status" value="1"/>
</dbReference>
<comment type="catalytic activity">
    <reaction evidence="10 11">
        <text>D-alanyl-D-alanine + UDP-N-acetyl-alpha-D-muramoyl-L-alanyl-gamma-D-glutamyl-meso-2,6-diaminopimelate + ATP = UDP-N-acetyl-alpha-D-muramoyl-L-alanyl-gamma-D-glutamyl-meso-2,6-diaminopimeloyl-D-alanyl-D-alanine + ADP + phosphate + H(+)</text>
        <dbReference type="Rhea" id="RHEA:28374"/>
        <dbReference type="ChEBI" id="CHEBI:15378"/>
        <dbReference type="ChEBI" id="CHEBI:30616"/>
        <dbReference type="ChEBI" id="CHEBI:43474"/>
        <dbReference type="ChEBI" id="CHEBI:57822"/>
        <dbReference type="ChEBI" id="CHEBI:61386"/>
        <dbReference type="ChEBI" id="CHEBI:83905"/>
        <dbReference type="ChEBI" id="CHEBI:456216"/>
        <dbReference type="EC" id="6.3.2.10"/>
    </reaction>
</comment>
<evidence type="ECO:0000259" key="13">
    <source>
        <dbReference type="Pfam" id="PF02875"/>
    </source>
</evidence>
<name>A0A977L2V0_9CYAN</name>
<evidence type="ECO:0000256" key="10">
    <source>
        <dbReference type="HAMAP-Rule" id="MF_02019"/>
    </source>
</evidence>
<organism evidence="15">
    <name type="scientific">Woronichinia naegeliana WA131</name>
    <dbReference type="NCBI Taxonomy" id="2824559"/>
    <lineage>
        <taxon>Bacteria</taxon>
        <taxon>Bacillati</taxon>
        <taxon>Cyanobacteriota</taxon>
        <taxon>Cyanophyceae</taxon>
        <taxon>Synechococcales</taxon>
        <taxon>Coelosphaeriaceae</taxon>
        <taxon>Woronichinia</taxon>
    </lineage>
</organism>
<keyword evidence="2 10" id="KW-0436">Ligase</keyword>
<dbReference type="GO" id="GO:0047480">
    <property type="term" value="F:UDP-N-acetylmuramoyl-tripeptide-D-alanyl-D-alanine ligase activity"/>
    <property type="evidence" value="ECO:0007669"/>
    <property type="project" value="UniProtKB-UniRule"/>
</dbReference>
<evidence type="ECO:0000256" key="1">
    <source>
        <dbReference type="ARBA" id="ARBA00022490"/>
    </source>
</evidence>
<dbReference type="InterPro" id="IPR013221">
    <property type="entry name" value="Mur_ligase_cen"/>
</dbReference>
<dbReference type="Gene3D" id="3.90.190.20">
    <property type="entry name" value="Mur ligase, C-terminal domain"/>
    <property type="match status" value="1"/>
</dbReference>
<comment type="similarity">
    <text evidence="10">Belongs to the MurCDEF family. MurF subfamily.</text>
</comment>
<evidence type="ECO:0000313" key="15">
    <source>
        <dbReference type="EMBL" id="UXE64372.1"/>
    </source>
</evidence>
<evidence type="ECO:0000256" key="4">
    <source>
        <dbReference type="ARBA" id="ARBA00022741"/>
    </source>
</evidence>
<dbReference type="InterPro" id="IPR004101">
    <property type="entry name" value="Mur_ligase_C"/>
</dbReference>
<comment type="function">
    <text evidence="10 11">Involved in cell wall formation. Catalyzes the final step in the synthesis of UDP-N-acetylmuramoyl-pentapeptide, the precursor of murein.</text>
</comment>
<dbReference type="InterPro" id="IPR000713">
    <property type="entry name" value="Mur_ligase_N"/>
</dbReference>
<dbReference type="Pfam" id="PF01225">
    <property type="entry name" value="Mur_ligase"/>
    <property type="match status" value="1"/>
</dbReference>
<dbReference type="GO" id="GO:0008360">
    <property type="term" value="P:regulation of cell shape"/>
    <property type="evidence" value="ECO:0007669"/>
    <property type="project" value="UniProtKB-KW"/>
</dbReference>
<gene>
    <name evidence="10" type="primary">murF</name>
    <name evidence="15" type="ORF">KA717_18965</name>
</gene>
<feature type="domain" description="Mur ligase N-terminal catalytic" evidence="12">
    <location>
        <begin position="4"/>
        <end position="50"/>
    </location>
</feature>
<dbReference type="PANTHER" id="PTHR43024">
    <property type="entry name" value="UDP-N-ACETYLMURAMOYL-TRIPEPTIDE--D-ALANYL-D-ALANINE LIGASE"/>
    <property type="match status" value="1"/>
</dbReference>
<sequence length="427" mass="46750">MQKISTDSRTLEPGDIFLALRGESFDGHRFLEIAIQKGAIALIVEEPLPLAKSSAVTQFVVPHTLIAYQKIAHWWRNQFQIPIVGVTGSVGKTTTKELIAAVLSKYGQVHKTEANYNNEIGVPKTLLEITTNHDYAIIEMAMRGRGEIALLTQIAQPTIGLITNVGTAHIGRLGSEQAIAEAKCELLAEMPASSMAILNADNERLCRTAKTLWSGQTLTYGLTQGDMRGELLDAQRLRVENQVFPLPLPGAHNASNYLAALTVAQVLGLDWQPFTQGLTVNLPGGRARRDTIGADILLLDETYNAGLESMLAALQLLKETPGQRQIAVLGAMKELGERSPEFHRRVGERVKQLGIDRLFILANDPEAEEIALGAKSMTIELFNTHESLSQRLQAFLGTGDRVLFKASHSVGLDRVVEQLRQAEQKAI</sequence>
<dbReference type="Gene3D" id="3.40.1390.10">
    <property type="entry name" value="MurE/MurF, N-terminal domain"/>
    <property type="match status" value="1"/>
</dbReference>
<dbReference type="EC" id="6.3.2.10" evidence="10 11"/>
<evidence type="ECO:0000259" key="12">
    <source>
        <dbReference type="Pfam" id="PF01225"/>
    </source>
</evidence>
<feature type="domain" description="Mur ligase C-terminal" evidence="13">
    <location>
        <begin position="301"/>
        <end position="407"/>
    </location>
</feature>
<evidence type="ECO:0000256" key="2">
    <source>
        <dbReference type="ARBA" id="ARBA00022598"/>
    </source>
</evidence>
<keyword evidence="6 10" id="KW-0133">Cell shape</keyword>
<dbReference type="Proteomes" id="UP001065613">
    <property type="component" value="Chromosome"/>
</dbReference>
<dbReference type="PANTHER" id="PTHR43024:SF1">
    <property type="entry name" value="UDP-N-ACETYLMURAMOYL-TRIPEPTIDE--D-ALANYL-D-ALANINE LIGASE"/>
    <property type="match status" value="1"/>
</dbReference>
<evidence type="ECO:0000256" key="6">
    <source>
        <dbReference type="ARBA" id="ARBA00022960"/>
    </source>
</evidence>
<dbReference type="EMBL" id="CP073041">
    <property type="protein sequence ID" value="UXE64372.1"/>
    <property type="molecule type" value="Genomic_DNA"/>
</dbReference>
<keyword evidence="5 10" id="KW-0067">ATP-binding</keyword>
<keyword evidence="3 10" id="KW-0132">Cell division</keyword>
<dbReference type="GO" id="GO:0071555">
    <property type="term" value="P:cell wall organization"/>
    <property type="evidence" value="ECO:0007669"/>
    <property type="project" value="UniProtKB-KW"/>
</dbReference>
<accession>A0A977L2V0</accession>
<comment type="pathway">
    <text evidence="10 11">Cell wall biogenesis; peptidoglycan biosynthesis.</text>
</comment>
<keyword evidence="8 10" id="KW-0131">Cell cycle</keyword>
<dbReference type="SUPFAM" id="SSF63418">
    <property type="entry name" value="MurE/MurF N-terminal domain"/>
    <property type="match status" value="1"/>
</dbReference>
<dbReference type="Pfam" id="PF02875">
    <property type="entry name" value="Mur_ligase_C"/>
    <property type="match status" value="1"/>
</dbReference>
<dbReference type="KEGG" id="wna:KA717_18965"/>
<comment type="subcellular location">
    <subcellularLocation>
        <location evidence="10 11">Cytoplasm</location>
    </subcellularLocation>
</comment>
<dbReference type="SUPFAM" id="SSF53623">
    <property type="entry name" value="MurD-like peptide ligases, catalytic domain"/>
    <property type="match status" value="1"/>
</dbReference>
<protein>
    <recommendedName>
        <fullName evidence="10 11">UDP-N-acetylmuramoyl-tripeptide--D-alanyl-D-alanine ligase</fullName>
        <ecNumber evidence="10 11">6.3.2.10</ecNumber>
    </recommendedName>
    <alternativeName>
        <fullName evidence="10">D-alanyl-D-alanine-adding enzyme</fullName>
    </alternativeName>
</protein>
<evidence type="ECO:0000256" key="9">
    <source>
        <dbReference type="ARBA" id="ARBA00023316"/>
    </source>
</evidence>
<dbReference type="GO" id="GO:0005524">
    <property type="term" value="F:ATP binding"/>
    <property type="evidence" value="ECO:0007669"/>
    <property type="project" value="UniProtKB-UniRule"/>
</dbReference>
<feature type="binding site" evidence="10">
    <location>
        <begin position="88"/>
        <end position="94"/>
    </location>
    <ligand>
        <name>ATP</name>
        <dbReference type="ChEBI" id="CHEBI:30616"/>
    </ligand>
</feature>
<evidence type="ECO:0000256" key="8">
    <source>
        <dbReference type="ARBA" id="ARBA00023306"/>
    </source>
</evidence>
<dbReference type="InterPro" id="IPR035911">
    <property type="entry name" value="MurE/MurF_N"/>
</dbReference>
<keyword evidence="1 10" id="KW-0963">Cytoplasm</keyword>
<dbReference type="SUPFAM" id="SSF53244">
    <property type="entry name" value="MurD-like peptide ligases, peptide-binding domain"/>
    <property type="match status" value="1"/>
</dbReference>
<dbReference type="AlphaFoldDB" id="A0A977L2V0"/>
<proteinExistence type="inferred from homology"/>
<evidence type="ECO:0000256" key="3">
    <source>
        <dbReference type="ARBA" id="ARBA00022618"/>
    </source>
</evidence>
<evidence type="ECO:0000256" key="7">
    <source>
        <dbReference type="ARBA" id="ARBA00022984"/>
    </source>
</evidence>
<dbReference type="NCBIfam" id="TIGR01143">
    <property type="entry name" value="murF"/>
    <property type="match status" value="1"/>
</dbReference>
<dbReference type="InterPro" id="IPR051046">
    <property type="entry name" value="MurCDEF_CellWall_CoF430Synth"/>
</dbReference>
<dbReference type="GO" id="GO:0005737">
    <property type="term" value="C:cytoplasm"/>
    <property type="evidence" value="ECO:0007669"/>
    <property type="project" value="UniProtKB-SubCell"/>
</dbReference>
<dbReference type="GO" id="GO:0051301">
    <property type="term" value="P:cell division"/>
    <property type="evidence" value="ECO:0007669"/>
    <property type="project" value="UniProtKB-KW"/>
</dbReference>
<dbReference type="InterPro" id="IPR036615">
    <property type="entry name" value="Mur_ligase_C_dom_sf"/>
</dbReference>